<accession>A0ABR9LJD8</accession>
<sequence length="233" mass="25677">MSAGTGGAARPPRVEDLPKFRGLPVPYLVPWDGEAGYEPVIRVSLTDGVWRVAFADERPGDRDDRGVLWYRNEPRVDGEDLVALPHMGRVHERRQRDCMQRPACQVCSRSLDPDAVPWLLPTPEMADMGEGGHRCTPTPPTCLDCVPASRRYCPALREAGSTLLTVRAFTVWGVSGIVCSTPADAAELLGRRRKGWIGWDSELLPLTIAQEIVVRIDEFDIVDAAPVDDPALL</sequence>
<gene>
    <name evidence="1" type="ORF">H4W30_007488</name>
</gene>
<proteinExistence type="predicted"/>
<dbReference type="EMBL" id="JADBEJ010000006">
    <property type="protein sequence ID" value="MBE1580407.1"/>
    <property type="molecule type" value="Genomic_DNA"/>
</dbReference>
<keyword evidence="2" id="KW-1185">Reference proteome</keyword>
<dbReference type="Proteomes" id="UP000656548">
    <property type="component" value="Unassembled WGS sequence"/>
</dbReference>
<organism evidence="1 2">
    <name type="scientific">Amycolatopsis roodepoortensis</name>
    <dbReference type="NCBI Taxonomy" id="700274"/>
    <lineage>
        <taxon>Bacteria</taxon>
        <taxon>Bacillati</taxon>
        <taxon>Actinomycetota</taxon>
        <taxon>Actinomycetes</taxon>
        <taxon>Pseudonocardiales</taxon>
        <taxon>Pseudonocardiaceae</taxon>
        <taxon>Amycolatopsis</taxon>
    </lineage>
</organism>
<name>A0ABR9LJD8_9PSEU</name>
<evidence type="ECO:0000313" key="2">
    <source>
        <dbReference type="Proteomes" id="UP000656548"/>
    </source>
</evidence>
<evidence type="ECO:0000313" key="1">
    <source>
        <dbReference type="EMBL" id="MBE1580407.1"/>
    </source>
</evidence>
<comment type="caution">
    <text evidence="1">The sequence shown here is derived from an EMBL/GenBank/DDBJ whole genome shotgun (WGS) entry which is preliminary data.</text>
</comment>
<dbReference type="RefSeq" id="WP_192746971.1">
    <property type="nucleotide sequence ID" value="NZ_JADBEJ010000006.1"/>
</dbReference>
<protein>
    <submittedName>
        <fullName evidence="1">Uncharacterized protein</fullName>
    </submittedName>
</protein>
<reference evidence="1 2" key="1">
    <citation type="submission" date="2020-10" db="EMBL/GenBank/DDBJ databases">
        <title>Sequencing the genomes of 1000 actinobacteria strains.</title>
        <authorList>
            <person name="Klenk H.-P."/>
        </authorList>
    </citation>
    <scope>NUCLEOTIDE SEQUENCE [LARGE SCALE GENOMIC DNA]</scope>
    <source>
        <strain evidence="1 2">DSM 46661</strain>
    </source>
</reference>